<comment type="caution">
    <text evidence="5">The sequence shown here is derived from an EMBL/GenBank/DDBJ whole genome shotgun (WGS) entry which is preliminary data.</text>
</comment>
<evidence type="ECO:0000256" key="1">
    <source>
        <dbReference type="ARBA" id="ARBA00022723"/>
    </source>
</evidence>
<dbReference type="AlphaFoldDB" id="A0A4Z2J6A8"/>
<dbReference type="PROSITE" id="PS50081">
    <property type="entry name" value="ZF_DAG_PE_2"/>
    <property type="match status" value="1"/>
</dbReference>
<feature type="region of interest" description="Disordered" evidence="3">
    <location>
        <begin position="167"/>
        <end position="195"/>
    </location>
</feature>
<keyword evidence="5" id="KW-0808">Transferase</keyword>
<dbReference type="PANTHER" id="PTHR22968:SF14">
    <property type="entry name" value="PROTEIN KINASE C"/>
    <property type="match status" value="1"/>
</dbReference>
<keyword evidence="5" id="KW-0418">Kinase</keyword>
<dbReference type="Gene3D" id="3.30.60.20">
    <property type="match status" value="1"/>
</dbReference>
<reference evidence="5 6" key="1">
    <citation type="submission" date="2019-03" db="EMBL/GenBank/DDBJ databases">
        <title>First draft genome of Liparis tanakae, snailfish: a comprehensive survey of snailfish specific genes.</title>
        <authorList>
            <person name="Kim W."/>
            <person name="Song I."/>
            <person name="Jeong J.-H."/>
            <person name="Kim D."/>
            <person name="Kim S."/>
            <person name="Ryu S."/>
            <person name="Song J.Y."/>
            <person name="Lee S.K."/>
        </authorList>
    </citation>
    <scope>NUCLEOTIDE SEQUENCE [LARGE SCALE GENOMIC DNA]</scope>
    <source>
        <tissue evidence="5">Muscle</tissue>
    </source>
</reference>
<dbReference type="GO" id="GO:0004674">
    <property type="term" value="F:protein serine/threonine kinase activity"/>
    <property type="evidence" value="ECO:0007669"/>
    <property type="project" value="UniProtKB-KW"/>
</dbReference>
<accession>A0A4Z2J6A8</accession>
<evidence type="ECO:0000256" key="3">
    <source>
        <dbReference type="SAM" id="MobiDB-lite"/>
    </source>
</evidence>
<dbReference type="InterPro" id="IPR046349">
    <property type="entry name" value="C1-like_sf"/>
</dbReference>
<dbReference type="GO" id="GO:0005829">
    <property type="term" value="C:cytosol"/>
    <property type="evidence" value="ECO:0007669"/>
    <property type="project" value="TreeGrafter"/>
</dbReference>
<dbReference type="PANTHER" id="PTHR22968">
    <property type="entry name" value="PROTEIN KINASE C, MU"/>
    <property type="match status" value="1"/>
</dbReference>
<evidence type="ECO:0000259" key="4">
    <source>
        <dbReference type="PROSITE" id="PS50081"/>
    </source>
</evidence>
<dbReference type="GO" id="GO:0035556">
    <property type="term" value="P:intracellular signal transduction"/>
    <property type="evidence" value="ECO:0007669"/>
    <property type="project" value="TreeGrafter"/>
</dbReference>
<evidence type="ECO:0000313" key="6">
    <source>
        <dbReference type="Proteomes" id="UP000314294"/>
    </source>
</evidence>
<dbReference type="SUPFAM" id="SSF57889">
    <property type="entry name" value="Cysteine-rich domain"/>
    <property type="match status" value="1"/>
</dbReference>
<dbReference type="GO" id="GO:0008270">
    <property type="term" value="F:zinc ion binding"/>
    <property type="evidence" value="ECO:0007669"/>
    <property type="project" value="UniProtKB-KW"/>
</dbReference>
<feature type="region of interest" description="Disordered" evidence="3">
    <location>
        <begin position="25"/>
        <end position="73"/>
    </location>
</feature>
<dbReference type="InterPro" id="IPR020454">
    <property type="entry name" value="DAG/PE-bd"/>
</dbReference>
<proteinExistence type="predicted"/>
<organism evidence="5 6">
    <name type="scientific">Liparis tanakae</name>
    <name type="common">Tanaka's snailfish</name>
    <dbReference type="NCBI Taxonomy" id="230148"/>
    <lineage>
        <taxon>Eukaryota</taxon>
        <taxon>Metazoa</taxon>
        <taxon>Chordata</taxon>
        <taxon>Craniata</taxon>
        <taxon>Vertebrata</taxon>
        <taxon>Euteleostomi</taxon>
        <taxon>Actinopterygii</taxon>
        <taxon>Neopterygii</taxon>
        <taxon>Teleostei</taxon>
        <taxon>Neoteleostei</taxon>
        <taxon>Acanthomorphata</taxon>
        <taxon>Eupercaria</taxon>
        <taxon>Perciformes</taxon>
        <taxon>Cottioidei</taxon>
        <taxon>Cottales</taxon>
        <taxon>Liparidae</taxon>
        <taxon>Liparis</taxon>
    </lineage>
</organism>
<dbReference type="EMBL" id="SRLO01000020">
    <property type="protein sequence ID" value="TNN85461.1"/>
    <property type="molecule type" value="Genomic_DNA"/>
</dbReference>
<dbReference type="Pfam" id="PF00130">
    <property type="entry name" value="C1_1"/>
    <property type="match status" value="1"/>
</dbReference>
<dbReference type="OrthoDB" id="63267at2759"/>
<protein>
    <submittedName>
        <fullName evidence="5">Protein kinase C alpha type</fullName>
    </submittedName>
</protein>
<evidence type="ECO:0000313" key="5">
    <source>
        <dbReference type="EMBL" id="TNN85461.1"/>
    </source>
</evidence>
<evidence type="ECO:0000256" key="2">
    <source>
        <dbReference type="ARBA" id="ARBA00022833"/>
    </source>
</evidence>
<dbReference type="Proteomes" id="UP000314294">
    <property type="component" value="Unassembled WGS sequence"/>
</dbReference>
<dbReference type="FunFam" id="3.30.60.20:FF:000006">
    <property type="entry name" value="Protein kinase C"/>
    <property type="match status" value="1"/>
</dbReference>
<dbReference type="GO" id="GO:0016020">
    <property type="term" value="C:membrane"/>
    <property type="evidence" value="ECO:0007669"/>
    <property type="project" value="UniProtKB-SubCell"/>
</dbReference>
<keyword evidence="2" id="KW-0862">Zinc</keyword>
<sequence length="331" mass="36652">MDAQEAGTAAEFCVEKRVPSGAVHGFTSADRYLRLPSDGKREREGEEHGERRREVDGRTEGSERERKRVDGKSWEEEQNECERLFWGRRPCVEPLGPGLSLGHPEEGRLTLGHKHLSAPALPSTRTQNRLEATSVKTLWPHVEADFADVTLDEKEALSCGRGRGEACGLSGAPPAETPPRQRCDRRGAHRNRIGTTPSCGGVGRFVPIMADHLLHYNDSAGVGNRFARKGALRQKNVHEVKNHKFTARFFKQPTFCSHCTDFIWGFGKQGFQCQVQGAPFTLNPLGNFWRVPGVALEITGSLEAVSGLDKMALTDRIPHSVGPENFWGAHN</sequence>
<keyword evidence="6" id="KW-1185">Reference proteome</keyword>
<feature type="domain" description="Phorbol-ester/DAG-type" evidence="4">
    <location>
        <begin position="242"/>
        <end position="274"/>
    </location>
</feature>
<feature type="compositionally biased region" description="Basic and acidic residues" evidence="3">
    <location>
        <begin position="31"/>
        <end position="73"/>
    </location>
</feature>
<gene>
    <name evidence="5" type="primary">PRKCA_2</name>
    <name evidence="5" type="ORF">EYF80_004093</name>
</gene>
<keyword evidence="1" id="KW-0479">Metal-binding</keyword>
<dbReference type="InterPro" id="IPR002219">
    <property type="entry name" value="PKC_DAG/PE"/>
</dbReference>
<dbReference type="PRINTS" id="PR00008">
    <property type="entry name" value="DAGPEDOMAIN"/>
</dbReference>
<dbReference type="GO" id="GO:0007200">
    <property type="term" value="P:phospholipase C-activating G protein-coupled receptor signaling pathway"/>
    <property type="evidence" value="ECO:0007669"/>
    <property type="project" value="TreeGrafter"/>
</dbReference>
<name>A0A4Z2J6A8_9TELE</name>